<accession>A0A1Z1WBW4</accession>
<dbReference type="EMBL" id="CP021748">
    <property type="protein sequence ID" value="ARX83858.1"/>
    <property type="molecule type" value="Genomic_DNA"/>
</dbReference>
<evidence type="ECO:0000256" key="1">
    <source>
        <dbReference type="SAM" id="MobiDB-lite"/>
    </source>
</evidence>
<reference evidence="2 3" key="1">
    <citation type="submission" date="2017-05" db="EMBL/GenBank/DDBJ databases">
        <title>Streptomyces alboflavus Genome sequencing and assembly.</title>
        <authorList>
            <person name="Wang Y."/>
            <person name="Du B."/>
            <person name="Ding Y."/>
            <person name="Liu H."/>
            <person name="Hou Q."/>
            <person name="Liu K."/>
            <person name="Wang C."/>
            <person name="Yao L."/>
        </authorList>
    </citation>
    <scope>NUCLEOTIDE SEQUENCE [LARGE SCALE GENOMIC DNA]</scope>
    <source>
        <strain evidence="2 3">MDJK44</strain>
    </source>
</reference>
<feature type="region of interest" description="Disordered" evidence="1">
    <location>
        <begin position="85"/>
        <end position="146"/>
    </location>
</feature>
<name>A0A1Z1WBW4_9ACTN</name>
<dbReference type="AlphaFoldDB" id="A0A1Z1WBW4"/>
<organism evidence="2 3">
    <name type="scientific">Streptomyces alboflavus</name>
    <dbReference type="NCBI Taxonomy" id="67267"/>
    <lineage>
        <taxon>Bacteria</taxon>
        <taxon>Bacillati</taxon>
        <taxon>Actinomycetota</taxon>
        <taxon>Actinomycetes</taxon>
        <taxon>Kitasatosporales</taxon>
        <taxon>Streptomycetaceae</taxon>
        <taxon>Streptomyces</taxon>
    </lineage>
</organism>
<gene>
    <name evidence="2" type="ORF">SMD44_03288</name>
</gene>
<dbReference type="KEGG" id="salf:SMD44_03288"/>
<evidence type="ECO:0000313" key="3">
    <source>
        <dbReference type="Proteomes" id="UP000195880"/>
    </source>
</evidence>
<sequence length="146" mass="14602">MGAAPPVAGAVGPAAGSVGASGVSTWLAGCSSLGSGTGSQGALEFPETSVAAMTTAYPAQRRPTAAPIRRYRLLLRPVSSTNTGVSATLRVSENPCMTRVPPAVEPPDSPARHRPTPSIWTVTSFGSCVGAGSPPDHSGRSPPGPK</sequence>
<dbReference type="Proteomes" id="UP000195880">
    <property type="component" value="Chromosome"/>
</dbReference>
<protein>
    <submittedName>
        <fullName evidence="2">Uncharacterized protein</fullName>
    </submittedName>
</protein>
<keyword evidence="3" id="KW-1185">Reference proteome</keyword>
<proteinExistence type="predicted"/>
<evidence type="ECO:0000313" key="2">
    <source>
        <dbReference type="EMBL" id="ARX83858.1"/>
    </source>
</evidence>